<evidence type="ECO:0008006" key="5">
    <source>
        <dbReference type="Google" id="ProtNLM"/>
    </source>
</evidence>
<dbReference type="RefSeq" id="WP_062421290.1">
    <property type="nucleotide sequence ID" value="NZ_BBYA01000008.1"/>
</dbReference>
<reference evidence="3 4" key="1">
    <citation type="submission" date="2015-07" db="EMBL/GenBank/DDBJ databases">
        <title>Genome sequence of Leptolinea tardivitalis DSM 16556.</title>
        <authorList>
            <person name="Hemp J."/>
            <person name="Ward L.M."/>
            <person name="Pace L.A."/>
            <person name="Fischer W.W."/>
        </authorList>
    </citation>
    <scope>NUCLEOTIDE SEQUENCE [LARGE SCALE GENOMIC DNA]</scope>
    <source>
        <strain evidence="3 4">YMTK-2</strain>
    </source>
</reference>
<dbReference type="SUPFAM" id="SSF53756">
    <property type="entry name" value="UDP-Glycosyltransferase/glycogen phosphorylase"/>
    <property type="match status" value="1"/>
</dbReference>
<dbReference type="InterPro" id="IPR001296">
    <property type="entry name" value="Glyco_trans_1"/>
</dbReference>
<dbReference type="GO" id="GO:0016757">
    <property type="term" value="F:glycosyltransferase activity"/>
    <property type="evidence" value="ECO:0007669"/>
    <property type="project" value="InterPro"/>
</dbReference>
<evidence type="ECO:0000259" key="1">
    <source>
        <dbReference type="Pfam" id="PF00534"/>
    </source>
</evidence>
<dbReference type="STRING" id="229920.ADM99_06010"/>
<gene>
    <name evidence="3" type="ORF">ADM99_06010</name>
</gene>
<dbReference type="Pfam" id="PF13439">
    <property type="entry name" value="Glyco_transf_4"/>
    <property type="match status" value="1"/>
</dbReference>
<protein>
    <recommendedName>
        <fullName evidence="5">Glycosyl transferase family 1</fullName>
    </recommendedName>
</protein>
<dbReference type="PANTHER" id="PTHR45947:SF3">
    <property type="entry name" value="SULFOQUINOVOSYL TRANSFERASE SQD2"/>
    <property type="match status" value="1"/>
</dbReference>
<dbReference type="Pfam" id="PF00534">
    <property type="entry name" value="Glycos_transf_1"/>
    <property type="match status" value="1"/>
</dbReference>
<proteinExistence type="predicted"/>
<feature type="domain" description="Glycosyltransferase subfamily 4-like N-terminal" evidence="2">
    <location>
        <begin position="15"/>
        <end position="190"/>
    </location>
</feature>
<dbReference type="InterPro" id="IPR050194">
    <property type="entry name" value="Glycosyltransferase_grp1"/>
</dbReference>
<dbReference type="EMBL" id="LGCK01000007">
    <property type="protein sequence ID" value="KPL72649.1"/>
    <property type="molecule type" value="Genomic_DNA"/>
</dbReference>
<name>A0A0P6XCP0_9CHLR</name>
<feature type="domain" description="Glycosyl transferase family 1" evidence="1">
    <location>
        <begin position="198"/>
        <end position="354"/>
    </location>
</feature>
<dbReference type="OrthoDB" id="9772485at2"/>
<dbReference type="Proteomes" id="UP000050430">
    <property type="component" value="Unassembled WGS sequence"/>
</dbReference>
<sequence>MRILITGCTYFPSLNGQSIFTINLAEGLAAQGNKVLVVIPALDGKPKIHFRNGVEIQEIESFDLGRFHSEAAMSFFPGRQVREILNRFQPDIIHIHDHYPLSNTFVHEGKKREIRLVGTNHFVPDNLTPYVPGSKYFASILGKIMWQWMLFTFNHLDFATAPSRTAAEILRQQHIKLPVYPISCGVNIRRFMPQPSIDRTEWKKKYKLDPDKPTILFVGRVDAEKKIDIIIQALKLRQKNDIQFAVAGTGSYKKHLEELVIHLHMEDQVHFLGFVPNEDLPSLINSVDLFTMPSEAELLSIASLEAMACAKPLLLANARALPELVHQGKNGFLFSPGSSKDAAEKIDYFLAHPDQWTSLGTESLRLVQTHTIENTIAAYSMLYYALVAGRELPNPQTEWLQIRPGASPIKEITTA</sequence>
<evidence type="ECO:0000259" key="2">
    <source>
        <dbReference type="Pfam" id="PF13439"/>
    </source>
</evidence>
<comment type="caution">
    <text evidence="3">The sequence shown here is derived from an EMBL/GenBank/DDBJ whole genome shotgun (WGS) entry which is preliminary data.</text>
</comment>
<keyword evidence="4" id="KW-1185">Reference proteome</keyword>
<dbReference type="AlphaFoldDB" id="A0A0P6XCP0"/>
<dbReference type="InterPro" id="IPR028098">
    <property type="entry name" value="Glyco_trans_4-like_N"/>
</dbReference>
<evidence type="ECO:0000313" key="3">
    <source>
        <dbReference type="EMBL" id="KPL72649.1"/>
    </source>
</evidence>
<dbReference type="PATRIC" id="fig|229920.5.peg.1175"/>
<evidence type="ECO:0000313" key="4">
    <source>
        <dbReference type="Proteomes" id="UP000050430"/>
    </source>
</evidence>
<accession>A0A0P6XCP0</accession>
<dbReference type="PANTHER" id="PTHR45947">
    <property type="entry name" value="SULFOQUINOVOSYL TRANSFERASE SQD2"/>
    <property type="match status" value="1"/>
</dbReference>
<organism evidence="3 4">
    <name type="scientific">Leptolinea tardivitalis</name>
    <dbReference type="NCBI Taxonomy" id="229920"/>
    <lineage>
        <taxon>Bacteria</taxon>
        <taxon>Bacillati</taxon>
        <taxon>Chloroflexota</taxon>
        <taxon>Anaerolineae</taxon>
        <taxon>Anaerolineales</taxon>
        <taxon>Anaerolineaceae</taxon>
        <taxon>Leptolinea</taxon>
    </lineage>
</organism>
<dbReference type="Gene3D" id="3.40.50.2000">
    <property type="entry name" value="Glycogen Phosphorylase B"/>
    <property type="match status" value="2"/>
</dbReference>